<sequence length="438" mass="46698">MIDSTKDPAPRRGLWSRRNLLVGGATASVGAAAGASVSLARRGGHHGSSDASDDSGNPQAASGGTSLAASTVAFHGKRQAGVATPAPAYGNFIGLRLREGTTSSDIRRMLRILTDDAASLTSGKGPINDQEPELASISANLTITFGFGEKIFDLANPGAKPSWLKPLPAFDKIDKLTDEYGPADLLLQICCDDRMTLAHAQRMLLKEIRSFGRVHWVQEGFRNAAGSLKKGTTMRNLFGQVDGTINPSTEDSSMDDVVYGSADGLEPWIEGGTSLVIRRIHMNLDTWDEVDNPGREDAVGRKLSNGAPLTGTKETDPVDLTAKTPVGFPVVADYAHVRRATAQSPVERILRRPYNYDLPVSNASGLSQSGSSEGGVSRTGLIFASYQADPVKQFVPIQQRLAELDMLNTWTVPIGSAVFAIPPGCDQNGFIGDFLFET</sequence>
<dbReference type="InterPro" id="IPR011008">
    <property type="entry name" value="Dimeric_a/b-barrel"/>
</dbReference>
<comment type="caution">
    <text evidence="12">The sequence shown here is derived from an EMBL/GenBank/DDBJ whole genome shotgun (WGS) entry which is preliminary data.</text>
</comment>
<evidence type="ECO:0000256" key="2">
    <source>
        <dbReference type="ARBA" id="ARBA00022559"/>
    </source>
</evidence>
<comment type="similarity">
    <text evidence="8">Belongs to the DyP-type peroxidase family.</text>
</comment>
<evidence type="ECO:0000313" key="12">
    <source>
        <dbReference type="EMBL" id="MUN55166.1"/>
    </source>
</evidence>
<evidence type="ECO:0000259" key="10">
    <source>
        <dbReference type="Pfam" id="PF04261"/>
    </source>
</evidence>
<name>A0A7K1LJ01_9MICC</name>
<gene>
    <name evidence="12" type="ORF">GMA10_08070</name>
</gene>
<reference evidence="12 13" key="1">
    <citation type="submission" date="2019-12" db="EMBL/GenBank/DDBJ databases">
        <authorList>
            <person name="Li J."/>
            <person name="Shi Y."/>
            <person name="Xu G."/>
            <person name="Xiao D."/>
            <person name="Ran X."/>
        </authorList>
    </citation>
    <scope>NUCLEOTIDE SEQUENCE [LARGE SCALE GENOMIC DNA]</scope>
    <source>
        <strain evidence="12 13">JCM 15915</strain>
    </source>
</reference>
<accession>A0A7K1LJ01</accession>
<feature type="compositionally biased region" description="Low complexity" evidence="9">
    <location>
        <begin position="54"/>
        <end position="64"/>
    </location>
</feature>
<keyword evidence="13" id="KW-1185">Reference proteome</keyword>
<keyword evidence="5" id="KW-0732">Signal</keyword>
<dbReference type="GO" id="GO:0005829">
    <property type="term" value="C:cytosol"/>
    <property type="evidence" value="ECO:0007669"/>
    <property type="project" value="TreeGrafter"/>
</dbReference>
<dbReference type="PANTHER" id="PTHR30521:SF4">
    <property type="entry name" value="DEFERROCHELATASE"/>
    <property type="match status" value="1"/>
</dbReference>
<dbReference type="EMBL" id="WOGT01000004">
    <property type="protein sequence ID" value="MUN55166.1"/>
    <property type="molecule type" value="Genomic_DNA"/>
</dbReference>
<dbReference type="NCBIfam" id="TIGR01413">
    <property type="entry name" value="Dyp_perox_fam"/>
    <property type="match status" value="1"/>
</dbReference>
<dbReference type="GO" id="GO:0020037">
    <property type="term" value="F:heme binding"/>
    <property type="evidence" value="ECO:0007669"/>
    <property type="project" value="InterPro"/>
</dbReference>
<dbReference type="InterPro" id="IPR006314">
    <property type="entry name" value="Dyp_peroxidase"/>
</dbReference>
<keyword evidence="6" id="KW-0560">Oxidoreductase</keyword>
<feature type="domain" description="Dyp-type peroxidase N-terminal" evidence="10">
    <location>
        <begin position="79"/>
        <end position="222"/>
    </location>
</feature>
<evidence type="ECO:0000256" key="8">
    <source>
        <dbReference type="ARBA" id="ARBA00025737"/>
    </source>
</evidence>
<evidence type="ECO:0000256" key="3">
    <source>
        <dbReference type="ARBA" id="ARBA00022617"/>
    </source>
</evidence>
<comment type="cofactor">
    <cofactor evidence="1">
        <name>heme b</name>
        <dbReference type="ChEBI" id="CHEBI:60344"/>
    </cofactor>
</comment>
<dbReference type="OrthoDB" id="9781066at2"/>
<dbReference type="InterPro" id="IPR048328">
    <property type="entry name" value="Dyp_perox_C"/>
</dbReference>
<dbReference type="GO" id="GO:0004601">
    <property type="term" value="F:peroxidase activity"/>
    <property type="evidence" value="ECO:0007669"/>
    <property type="project" value="UniProtKB-KW"/>
</dbReference>
<proteinExistence type="inferred from homology"/>
<dbReference type="Proteomes" id="UP000462152">
    <property type="component" value="Unassembled WGS sequence"/>
</dbReference>
<organism evidence="12 13">
    <name type="scientific">Rothia koreensis</name>
    <dbReference type="NCBI Taxonomy" id="592378"/>
    <lineage>
        <taxon>Bacteria</taxon>
        <taxon>Bacillati</taxon>
        <taxon>Actinomycetota</taxon>
        <taxon>Actinomycetes</taxon>
        <taxon>Micrococcales</taxon>
        <taxon>Micrococcaceae</taxon>
        <taxon>Rothia</taxon>
    </lineage>
</organism>
<dbReference type="InterPro" id="IPR006311">
    <property type="entry name" value="TAT_signal"/>
</dbReference>
<evidence type="ECO:0000256" key="9">
    <source>
        <dbReference type="SAM" id="MobiDB-lite"/>
    </source>
</evidence>
<evidence type="ECO:0000256" key="6">
    <source>
        <dbReference type="ARBA" id="ARBA00023002"/>
    </source>
</evidence>
<dbReference type="AlphaFoldDB" id="A0A7K1LJ01"/>
<keyword evidence="7" id="KW-0408">Iron</keyword>
<dbReference type="PROSITE" id="PS51318">
    <property type="entry name" value="TAT"/>
    <property type="match status" value="1"/>
</dbReference>
<evidence type="ECO:0000256" key="1">
    <source>
        <dbReference type="ARBA" id="ARBA00001970"/>
    </source>
</evidence>
<keyword evidence="3" id="KW-0349">Heme</keyword>
<dbReference type="SUPFAM" id="SSF54909">
    <property type="entry name" value="Dimeric alpha+beta barrel"/>
    <property type="match status" value="1"/>
</dbReference>
<evidence type="ECO:0000259" key="11">
    <source>
        <dbReference type="Pfam" id="PF20628"/>
    </source>
</evidence>
<feature type="region of interest" description="Disordered" evidence="9">
    <location>
        <begin position="293"/>
        <end position="320"/>
    </location>
</feature>
<dbReference type="Pfam" id="PF04261">
    <property type="entry name" value="Dyp_perox_N"/>
    <property type="match status" value="1"/>
</dbReference>
<evidence type="ECO:0000256" key="5">
    <source>
        <dbReference type="ARBA" id="ARBA00022729"/>
    </source>
</evidence>
<dbReference type="InterPro" id="IPR048327">
    <property type="entry name" value="Dyp_perox_N"/>
</dbReference>
<dbReference type="GO" id="GO:0046872">
    <property type="term" value="F:metal ion binding"/>
    <property type="evidence" value="ECO:0007669"/>
    <property type="project" value="UniProtKB-KW"/>
</dbReference>
<dbReference type="RefSeq" id="WP_129314584.1">
    <property type="nucleotide sequence ID" value="NZ_CP197643.1"/>
</dbReference>
<evidence type="ECO:0000256" key="7">
    <source>
        <dbReference type="ARBA" id="ARBA00023004"/>
    </source>
</evidence>
<protein>
    <submittedName>
        <fullName evidence="12">Dyp-type peroxidase</fullName>
    </submittedName>
</protein>
<feature type="region of interest" description="Disordered" evidence="9">
    <location>
        <begin position="40"/>
        <end position="64"/>
    </location>
</feature>
<feature type="domain" description="Dyp-type peroxidase C-terminal" evidence="11">
    <location>
        <begin position="234"/>
        <end position="425"/>
    </location>
</feature>
<dbReference type="PROSITE" id="PS51404">
    <property type="entry name" value="DYP_PEROXIDASE"/>
    <property type="match status" value="1"/>
</dbReference>
<keyword evidence="2 12" id="KW-0575">Peroxidase</keyword>
<evidence type="ECO:0000313" key="13">
    <source>
        <dbReference type="Proteomes" id="UP000462152"/>
    </source>
</evidence>
<dbReference type="PANTHER" id="PTHR30521">
    <property type="entry name" value="DEFERROCHELATASE/PEROXIDASE"/>
    <property type="match status" value="1"/>
</dbReference>
<dbReference type="Pfam" id="PF20628">
    <property type="entry name" value="Dyp_perox_C"/>
    <property type="match status" value="1"/>
</dbReference>
<evidence type="ECO:0000256" key="4">
    <source>
        <dbReference type="ARBA" id="ARBA00022723"/>
    </source>
</evidence>
<keyword evidence="4" id="KW-0479">Metal-binding</keyword>